<evidence type="ECO:0000313" key="2">
    <source>
        <dbReference type="Proteomes" id="UP000824055"/>
    </source>
</evidence>
<dbReference type="EMBL" id="DXBE01000049">
    <property type="protein sequence ID" value="HIZ69553.1"/>
    <property type="molecule type" value="Genomic_DNA"/>
</dbReference>
<dbReference type="Proteomes" id="UP000824055">
    <property type="component" value="Unassembled WGS sequence"/>
</dbReference>
<comment type="caution">
    <text evidence="1">The sequence shown here is derived from an EMBL/GenBank/DDBJ whole genome shotgun (WGS) entry which is preliminary data.</text>
</comment>
<name>A0A9D2FY01_9BACT</name>
<dbReference type="AlphaFoldDB" id="A0A9D2FY01"/>
<accession>A0A9D2FY01</accession>
<reference evidence="1" key="2">
    <citation type="submission" date="2021-04" db="EMBL/GenBank/DDBJ databases">
        <authorList>
            <person name="Gilroy R."/>
        </authorList>
    </citation>
    <scope>NUCLEOTIDE SEQUENCE</scope>
    <source>
        <strain evidence="1">ChiHecec3B27-8219</strain>
    </source>
</reference>
<gene>
    <name evidence="1" type="ORF">H9966_06715</name>
</gene>
<evidence type="ECO:0000313" key="1">
    <source>
        <dbReference type="EMBL" id="HIZ69553.1"/>
    </source>
</evidence>
<proteinExistence type="predicted"/>
<protein>
    <submittedName>
        <fullName evidence="1">Uncharacterized protein</fullName>
    </submittedName>
</protein>
<reference evidence="1" key="1">
    <citation type="journal article" date="2021" name="PeerJ">
        <title>Extensive microbial diversity within the chicken gut microbiome revealed by metagenomics and culture.</title>
        <authorList>
            <person name="Gilroy R."/>
            <person name="Ravi A."/>
            <person name="Getino M."/>
            <person name="Pursley I."/>
            <person name="Horton D.L."/>
            <person name="Alikhan N.F."/>
            <person name="Baker D."/>
            <person name="Gharbi K."/>
            <person name="Hall N."/>
            <person name="Watson M."/>
            <person name="Adriaenssens E.M."/>
            <person name="Foster-Nyarko E."/>
            <person name="Jarju S."/>
            <person name="Secka A."/>
            <person name="Antonio M."/>
            <person name="Oren A."/>
            <person name="Chaudhuri R.R."/>
            <person name="La Ragione R."/>
            <person name="Hildebrand F."/>
            <person name="Pallen M.J."/>
        </authorList>
    </citation>
    <scope>NUCLEOTIDE SEQUENCE</scope>
    <source>
        <strain evidence="1">ChiHecec3B27-8219</strain>
    </source>
</reference>
<sequence>MKETVGNHLRLLAQSAGKPVEWLRKYYSRVLEKPISRKQTWLMIEAQVAFALGILPMDSPLWLRAVCMGWFAWSVRKCKRAGI</sequence>
<organism evidence="1 2">
    <name type="scientific">Candidatus Prevotella avicola</name>
    <dbReference type="NCBI Taxonomy" id="2838738"/>
    <lineage>
        <taxon>Bacteria</taxon>
        <taxon>Pseudomonadati</taxon>
        <taxon>Bacteroidota</taxon>
        <taxon>Bacteroidia</taxon>
        <taxon>Bacteroidales</taxon>
        <taxon>Prevotellaceae</taxon>
        <taxon>Prevotella</taxon>
    </lineage>
</organism>